<evidence type="ECO:0000313" key="4">
    <source>
        <dbReference type="Proteomes" id="UP000050867"/>
    </source>
</evidence>
<proteinExistence type="predicted"/>
<dbReference type="Pfam" id="PF12697">
    <property type="entry name" value="Abhydrolase_6"/>
    <property type="match status" value="1"/>
</dbReference>
<accession>A0A0T6LR70</accession>
<dbReference type="EMBL" id="LLZU01000020">
    <property type="protein sequence ID" value="KRV48618.1"/>
    <property type="molecule type" value="Genomic_DNA"/>
</dbReference>
<dbReference type="PANTHER" id="PTHR46118:SF4">
    <property type="entry name" value="PROTEIN ABHD11"/>
    <property type="match status" value="1"/>
</dbReference>
<dbReference type="PRINTS" id="PR00111">
    <property type="entry name" value="ABHYDROLASE"/>
</dbReference>
<evidence type="ECO:0000256" key="1">
    <source>
        <dbReference type="ARBA" id="ARBA00022801"/>
    </source>
</evidence>
<dbReference type="SUPFAM" id="SSF53474">
    <property type="entry name" value="alpha/beta-Hydrolases"/>
    <property type="match status" value="1"/>
</dbReference>
<dbReference type="AlphaFoldDB" id="A0A0T6LR70"/>
<dbReference type="eggNOG" id="COG2267">
    <property type="taxonomic scope" value="Bacteria"/>
</dbReference>
<dbReference type="RefSeq" id="WP_018386351.1">
    <property type="nucleotide sequence ID" value="NZ_LLZU01000020.1"/>
</dbReference>
<name>A0A0T6LR70_WENVI</name>
<evidence type="ECO:0000313" key="3">
    <source>
        <dbReference type="EMBL" id="KRV48618.1"/>
    </source>
</evidence>
<gene>
    <name evidence="3" type="ORF">AQ490_24050</name>
</gene>
<dbReference type="OrthoDB" id="63519at2"/>
<feature type="domain" description="AB hydrolase-1" evidence="2">
    <location>
        <begin position="32"/>
        <end position="260"/>
    </location>
</feature>
<keyword evidence="4" id="KW-1185">Reference proteome</keyword>
<keyword evidence="1 3" id="KW-0378">Hydrolase</keyword>
<reference evidence="3 4" key="1">
    <citation type="submission" date="2015-10" db="EMBL/GenBank/DDBJ databases">
        <title>Draft genome sequence of pyrrolomycin-producing Streptomyces vitaminophilus.</title>
        <authorList>
            <person name="Graham D.E."/>
            <person name="Mahan K.M."/>
            <person name="Klingeman D.M."/>
            <person name="Hettich R.L."/>
            <person name="Parry R.J."/>
        </authorList>
    </citation>
    <scope>NUCLEOTIDE SEQUENCE [LARGE SCALE GENOMIC DNA]</scope>
    <source>
        <strain evidence="3 4">ATCC 31673</strain>
    </source>
</reference>
<comment type="caution">
    <text evidence="3">The sequence shown here is derived from an EMBL/GenBank/DDBJ whole genome shotgun (WGS) entry which is preliminary data.</text>
</comment>
<sequence length="271" mass="29477">MTRTRGPLSQSFLHVAGRTLSYVDFGGAGVPVLVIHGSFGRGTVFTRLAGDLAGQARVVALDQRGHGLSDHTPGYRLDDFVEDAAEVLRRVVSGPAVVLGHSFGGIVAYHLAARYPELVTALVIEDVGPVMRRPEVAHPVLDVRGWPATAPTREALAGQLAERGIPDASYFLHSAVQDGDHWRFLFEWDHMMEVQESGVGDWWSQWLSSTCPALVLHGAASPLLSTALAERMVERRPHTRLVTFPTAGHWVHDDDPDGMALAVGEFLRQLG</sequence>
<organism evidence="3 4">
    <name type="scientific">Wenjunlia vitaminophila</name>
    <name type="common">Streptomyces vitaminophilus</name>
    <dbReference type="NCBI Taxonomy" id="76728"/>
    <lineage>
        <taxon>Bacteria</taxon>
        <taxon>Bacillati</taxon>
        <taxon>Actinomycetota</taxon>
        <taxon>Actinomycetes</taxon>
        <taxon>Kitasatosporales</taxon>
        <taxon>Streptomycetaceae</taxon>
        <taxon>Wenjunlia</taxon>
    </lineage>
</organism>
<dbReference type="Proteomes" id="UP000050867">
    <property type="component" value="Unassembled WGS sequence"/>
</dbReference>
<dbReference type="STRING" id="76728.AQ490_24050"/>
<protein>
    <submittedName>
        <fullName evidence="3">Alpha/beta hydrolase</fullName>
    </submittedName>
</protein>
<dbReference type="InterPro" id="IPR000073">
    <property type="entry name" value="AB_hydrolase_1"/>
</dbReference>
<dbReference type="Gene3D" id="3.40.50.1820">
    <property type="entry name" value="alpha/beta hydrolase"/>
    <property type="match status" value="1"/>
</dbReference>
<dbReference type="InterPro" id="IPR029058">
    <property type="entry name" value="AB_hydrolase_fold"/>
</dbReference>
<dbReference type="GO" id="GO:0016787">
    <property type="term" value="F:hydrolase activity"/>
    <property type="evidence" value="ECO:0007669"/>
    <property type="project" value="UniProtKB-KW"/>
</dbReference>
<dbReference type="PANTHER" id="PTHR46118">
    <property type="entry name" value="PROTEIN ABHD11"/>
    <property type="match status" value="1"/>
</dbReference>
<evidence type="ECO:0000259" key="2">
    <source>
        <dbReference type="Pfam" id="PF12697"/>
    </source>
</evidence>